<feature type="binding site" evidence="9">
    <location>
        <position position="87"/>
    </location>
    <ligand>
        <name>substrate</name>
    </ligand>
</feature>
<evidence type="ECO:0000256" key="2">
    <source>
        <dbReference type="ARBA" id="ARBA00022679"/>
    </source>
</evidence>
<comment type="subunit">
    <text evidence="9">Homohexamer.</text>
</comment>
<gene>
    <name evidence="9" type="primary">coaD</name>
    <name evidence="11" type="ORF">EDD78_110112</name>
</gene>
<comment type="function">
    <text evidence="9">Reversibly transfers an adenylyl group from ATP to 4'-phosphopantetheine, yielding dephospho-CoA (dPCoA) and pyrophosphate.</text>
</comment>
<dbReference type="HAMAP" id="MF_00151">
    <property type="entry name" value="PPAT_bact"/>
    <property type="match status" value="1"/>
</dbReference>
<feature type="binding site" evidence="9">
    <location>
        <begin position="123"/>
        <end position="129"/>
    </location>
    <ligand>
        <name>ATP</name>
        <dbReference type="ChEBI" id="CHEBI:30616"/>
    </ligand>
</feature>
<feature type="binding site" evidence="9">
    <location>
        <begin position="9"/>
        <end position="10"/>
    </location>
    <ligand>
        <name>ATP</name>
        <dbReference type="ChEBI" id="CHEBI:30616"/>
    </ligand>
</feature>
<keyword evidence="5 9" id="KW-0067">ATP-binding</keyword>
<organism evidence="11 12">
    <name type="scientific">Harryflintia acetispora</name>
    <dbReference type="NCBI Taxonomy" id="1849041"/>
    <lineage>
        <taxon>Bacteria</taxon>
        <taxon>Bacillati</taxon>
        <taxon>Bacillota</taxon>
        <taxon>Clostridia</taxon>
        <taxon>Eubacteriales</taxon>
        <taxon>Oscillospiraceae</taxon>
        <taxon>Harryflintia</taxon>
    </lineage>
</organism>
<dbReference type="OrthoDB" id="9806661at2"/>
<keyword evidence="12" id="KW-1185">Reference proteome</keyword>
<dbReference type="Gene3D" id="3.40.50.620">
    <property type="entry name" value="HUPs"/>
    <property type="match status" value="1"/>
</dbReference>
<feature type="binding site" evidence="9">
    <location>
        <position position="41"/>
    </location>
    <ligand>
        <name>substrate</name>
    </ligand>
</feature>
<feature type="site" description="Transition state stabilizer" evidence="9">
    <location>
        <position position="17"/>
    </location>
</feature>
<comment type="caution">
    <text evidence="11">The sequence shown here is derived from an EMBL/GenBank/DDBJ whole genome shotgun (WGS) entry which is preliminary data.</text>
</comment>
<evidence type="ECO:0000313" key="12">
    <source>
        <dbReference type="Proteomes" id="UP000294682"/>
    </source>
</evidence>
<accession>A0A9X8UHY1</accession>
<feature type="binding site" evidence="9">
    <location>
        <begin position="88"/>
        <end position="90"/>
    </location>
    <ligand>
        <name>ATP</name>
        <dbReference type="ChEBI" id="CHEBI:30616"/>
    </ligand>
</feature>
<comment type="cofactor">
    <cofactor evidence="9">
        <name>Mg(2+)</name>
        <dbReference type="ChEBI" id="CHEBI:18420"/>
    </cofactor>
</comment>
<keyword evidence="2 9" id="KW-0808">Transferase</keyword>
<dbReference type="PANTHER" id="PTHR21342:SF1">
    <property type="entry name" value="PHOSPHOPANTETHEINE ADENYLYLTRANSFERASE"/>
    <property type="match status" value="1"/>
</dbReference>
<proteinExistence type="inferred from homology"/>
<name>A0A9X8UHY1_9FIRM</name>
<keyword evidence="1 9" id="KW-0963">Cytoplasm</keyword>
<evidence type="ECO:0000256" key="6">
    <source>
        <dbReference type="ARBA" id="ARBA00022842"/>
    </source>
</evidence>
<dbReference type="Pfam" id="PF01467">
    <property type="entry name" value="CTP_transf_like"/>
    <property type="match status" value="1"/>
</dbReference>
<evidence type="ECO:0000256" key="9">
    <source>
        <dbReference type="HAMAP-Rule" id="MF_00151"/>
    </source>
</evidence>
<dbReference type="InterPro" id="IPR014729">
    <property type="entry name" value="Rossmann-like_a/b/a_fold"/>
</dbReference>
<dbReference type="EC" id="2.7.7.3" evidence="9"/>
<keyword evidence="3 9" id="KW-0548">Nucleotidyltransferase</keyword>
<dbReference type="Proteomes" id="UP000294682">
    <property type="component" value="Unassembled WGS sequence"/>
</dbReference>
<keyword evidence="6 9" id="KW-0460">Magnesium</keyword>
<comment type="pathway">
    <text evidence="9">Cofactor biosynthesis; coenzyme A biosynthesis; CoA from (R)-pantothenate: step 4/5.</text>
</comment>
<dbReference type="CDD" id="cd02163">
    <property type="entry name" value="PPAT"/>
    <property type="match status" value="1"/>
</dbReference>
<keyword evidence="7 9" id="KW-0173">Coenzyme A biosynthesis</keyword>
<reference evidence="11 12" key="1">
    <citation type="submission" date="2019-03" db="EMBL/GenBank/DDBJ databases">
        <title>Genomic Encyclopedia of Type Strains, Phase IV (KMG-IV): sequencing the most valuable type-strain genomes for metagenomic binning, comparative biology and taxonomic classification.</title>
        <authorList>
            <person name="Goeker M."/>
        </authorList>
    </citation>
    <scope>NUCLEOTIDE SEQUENCE [LARGE SCALE GENOMIC DNA]</scope>
    <source>
        <strain evidence="11 12">DSM 100433</strain>
    </source>
</reference>
<evidence type="ECO:0000259" key="10">
    <source>
        <dbReference type="Pfam" id="PF01467"/>
    </source>
</evidence>
<dbReference type="NCBIfam" id="TIGR01510">
    <property type="entry name" value="coaD_prev_kdtB"/>
    <property type="match status" value="1"/>
</dbReference>
<keyword evidence="4 9" id="KW-0547">Nucleotide-binding</keyword>
<dbReference type="NCBIfam" id="TIGR00125">
    <property type="entry name" value="cyt_tran_rel"/>
    <property type="match status" value="1"/>
</dbReference>
<dbReference type="RefSeq" id="WP_079699978.1">
    <property type="nucleotide sequence ID" value="NZ_SLUK01000010.1"/>
</dbReference>
<sequence length="170" mass="18767">MSIAVCPGSFDPVTMGHLDIIKRASVLFQEVIVLVVINPKKNASFTVQERCDMINKATDFLPNVRVDSYDGLLVDYVRRAGASAIVKGLRALSDFEYEFQMALTNKKLLPYAETVFLTTSAENMYLSSSLVKQVAGFGGDITDFVPSCVLETITGRLLKEKKRTGETEES</sequence>
<dbReference type="GO" id="GO:0005524">
    <property type="term" value="F:ATP binding"/>
    <property type="evidence" value="ECO:0007669"/>
    <property type="project" value="UniProtKB-KW"/>
</dbReference>
<dbReference type="GO" id="GO:0004595">
    <property type="term" value="F:pantetheine-phosphate adenylyltransferase activity"/>
    <property type="evidence" value="ECO:0007669"/>
    <property type="project" value="UniProtKB-UniRule"/>
</dbReference>
<evidence type="ECO:0000256" key="5">
    <source>
        <dbReference type="ARBA" id="ARBA00022840"/>
    </source>
</evidence>
<evidence type="ECO:0000313" key="11">
    <source>
        <dbReference type="EMBL" id="TCL42486.1"/>
    </source>
</evidence>
<dbReference type="SUPFAM" id="SSF52374">
    <property type="entry name" value="Nucleotidylyl transferase"/>
    <property type="match status" value="1"/>
</dbReference>
<dbReference type="GO" id="GO:0005737">
    <property type="term" value="C:cytoplasm"/>
    <property type="evidence" value="ECO:0007669"/>
    <property type="project" value="UniProtKB-SubCell"/>
</dbReference>
<evidence type="ECO:0000256" key="1">
    <source>
        <dbReference type="ARBA" id="ARBA00022490"/>
    </source>
</evidence>
<dbReference type="AlphaFoldDB" id="A0A9X8UHY1"/>
<feature type="binding site" evidence="9">
    <location>
        <position position="98"/>
    </location>
    <ligand>
        <name>ATP</name>
        <dbReference type="ChEBI" id="CHEBI:30616"/>
    </ligand>
</feature>
<dbReference type="PANTHER" id="PTHR21342">
    <property type="entry name" value="PHOSPHOPANTETHEINE ADENYLYLTRANSFERASE"/>
    <property type="match status" value="1"/>
</dbReference>
<evidence type="ECO:0000256" key="4">
    <source>
        <dbReference type="ARBA" id="ARBA00022741"/>
    </source>
</evidence>
<comment type="similarity">
    <text evidence="9">Belongs to the bacterial CoaD family.</text>
</comment>
<feature type="binding site" evidence="9">
    <location>
        <position position="9"/>
    </location>
    <ligand>
        <name>substrate</name>
    </ligand>
</feature>
<feature type="binding site" evidence="9">
    <location>
        <position position="73"/>
    </location>
    <ligand>
        <name>substrate</name>
    </ligand>
</feature>
<feature type="domain" description="Cytidyltransferase-like" evidence="10">
    <location>
        <begin position="5"/>
        <end position="133"/>
    </location>
</feature>
<evidence type="ECO:0000256" key="8">
    <source>
        <dbReference type="ARBA" id="ARBA00029346"/>
    </source>
</evidence>
<dbReference type="InterPro" id="IPR004821">
    <property type="entry name" value="Cyt_trans-like"/>
</dbReference>
<dbReference type="EMBL" id="SLUK01000010">
    <property type="protein sequence ID" value="TCL42486.1"/>
    <property type="molecule type" value="Genomic_DNA"/>
</dbReference>
<comment type="catalytic activity">
    <reaction evidence="8 9">
        <text>(R)-4'-phosphopantetheine + ATP + H(+) = 3'-dephospho-CoA + diphosphate</text>
        <dbReference type="Rhea" id="RHEA:19801"/>
        <dbReference type="ChEBI" id="CHEBI:15378"/>
        <dbReference type="ChEBI" id="CHEBI:30616"/>
        <dbReference type="ChEBI" id="CHEBI:33019"/>
        <dbReference type="ChEBI" id="CHEBI:57328"/>
        <dbReference type="ChEBI" id="CHEBI:61723"/>
        <dbReference type="EC" id="2.7.7.3"/>
    </reaction>
</comment>
<evidence type="ECO:0000256" key="7">
    <source>
        <dbReference type="ARBA" id="ARBA00022993"/>
    </source>
</evidence>
<dbReference type="PRINTS" id="PR01020">
    <property type="entry name" value="LPSBIOSNTHSS"/>
</dbReference>
<feature type="binding site" evidence="9">
    <location>
        <position position="17"/>
    </location>
    <ligand>
        <name>ATP</name>
        <dbReference type="ChEBI" id="CHEBI:30616"/>
    </ligand>
</feature>
<evidence type="ECO:0000256" key="3">
    <source>
        <dbReference type="ARBA" id="ARBA00022695"/>
    </source>
</evidence>
<dbReference type="GO" id="GO:0015937">
    <property type="term" value="P:coenzyme A biosynthetic process"/>
    <property type="evidence" value="ECO:0007669"/>
    <property type="project" value="UniProtKB-UniRule"/>
</dbReference>
<protein>
    <recommendedName>
        <fullName evidence="9">Phosphopantetheine adenylyltransferase</fullName>
        <ecNumber evidence="9">2.7.7.3</ecNumber>
    </recommendedName>
    <alternativeName>
        <fullName evidence="9">Dephospho-CoA pyrophosphorylase</fullName>
    </alternativeName>
    <alternativeName>
        <fullName evidence="9">Pantetheine-phosphate adenylyltransferase</fullName>
        <shortName evidence="9">PPAT</shortName>
    </alternativeName>
</protein>
<comment type="subcellular location">
    <subcellularLocation>
        <location evidence="9">Cytoplasm</location>
    </subcellularLocation>
</comment>
<dbReference type="InterPro" id="IPR001980">
    <property type="entry name" value="PPAT"/>
</dbReference>